<evidence type="ECO:0000259" key="2">
    <source>
        <dbReference type="Pfam" id="PF13660"/>
    </source>
</evidence>
<dbReference type="Pfam" id="PF05161">
    <property type="entry name" value="MOFRL"/>
    <property type="match status" value="1"/>
</dbReference>
<reference evidence="3 4" key="1">
    <citation type="journal article" date="2007" name="Appl. Environ. Microbiol.">
        <title>Rhizobial factors required for stem nodule maturation and maintenance in Sesbania rostrata-Azorhizobium caulinodans ORS571 symbiosis.</title>
        <authorList>
            <person name="Suzuki S."/>
            <person name="Aono T."/>
            <person name="Lee KB."/>
            <person name="Suzuki T."/>
            <person name="Liu CT."/>
            <person name="Miwa H."/>
            <person name="Wakao S."/>
            <person name="Iki T."/>
            <person name="Oyaizu H."/>
        </authorList>
    </citation>
    <scope>NUCLEOTIDE SEQUENCE [LARGE SCALE GENOMIC DNA]</scope>
    <source>
        <strain evidence="4">ATCC 43989 / DSM 5975 / JCM 20966 / LMG 6465 / NBRC 14845 / NCIMB 13405 / ORS 571</strain>
    </source>
</reference>
<organism evidence="3 4">
    <name type="scientific">Azorhizobium caulinodans (strain ATCC 43989 / DSM 5975 / JCM 20966 / LMG 6465 / NBRC 14845 / NCIMB 13405 / ORS 571)</name>
    <dbReference type="NCBI Taxonomy" id="438753"/>
    <lineage>
        <taxon>Bacteria</taxon>
        <taxon>Pseudomonadati</taxon>
        <taxon>Pseudomonadota</taxon>
        <taxon>Alphaproteobacteria</taxon>
        <taxon>Hyphomicrobiales</taxon>
        <taxon>Xanthobacteraceae</taxon>
        <taxon>Azorhizobium</taxon>
    </lineage>
</organism>
<reference evidence="3 4" key="5">
    <citation type="journal article" date="2010" name="Appl. Environ. Microbiol.">
        <title>phrR-like gene praR of Azorhizobium caulinodans ORS571 is essential for symbiosis with Sesbania rostrata and is involved in expression of reb genes.</title>
        <authorList>
            <person name="Akiba N."/>
            <person name="Aono T."/>
            <person name="Toyazaki H."/>
            <person name="Sato S."/>
            <person name="Oyaizu H."/>
        </authorList>
    </citation>
    <scope>NUCLEOTIDE SEQUENCE [LARGE SCALE GENOMIC DNA]</scope>
    <source>
        <strain evidence="4">ATCC 43989 / DSM 5975 / JCM 20966 / LMG 6465 / NBRC 14845 / NCIMB 13405 / ORS 571</strain>
    </source>
</reference>
<reference evidence="3 4" key="4">
    <citation type="journal article" date="2009" name="Appl. Environ. Microbiol.">
        <title>Comparative genome-wide transcriptional profiling of Azorhizobium caulinodans ORS571 grown under free-living and symbiotic conditions.</title>
        <authorList>
            <person name="Tsukada S."/>
            <person name="Aono T."/>
            <person name="Akiba N."/>
            <person name="Lee KB."/>
            <person name="Liu CT."/>
            <person name="Toyazaki H."/>
            <person name="Oyaizu H."/>
        </authorList>
    </citation>
    <scope>NUCLEOTIDE SEQUENCE [LARGE SCALE GENOMIC DNA]</scope>
    <source>
        <strain evidence="4">ATCC 43989 / DSM 5975 / JCM 20966 / LMG 6465 / NBRC 14845 / NCIMB 13405 / ORS 571</strain>
    </source>
</reference>
<dbReference type="InterPro" id="IPR039760">
    <property type="entry name" value="MOFRL_protein"/>
</dbReference>
<proteinExistence type="predicted"/>
<dbReference type="SUPFAM" id="SSF82544">
    <property type="entry name" value="GckA/TtuD-like"/>
    <property type="match status" value="1"/>
</dbReference>
<dbReference type="Proteomes" id="UP000000270">
    <property type="component" value="Chromosome"/>
</dbReference>
<gene>
    <name evidence="3" type="ordered locus">AZC_0324</name>
</gene>
<dbReference type="GO" id="GO:0005737">
    <property type="term" value="C:cytoplasm"/>
    <property type="evidence" value="ECO:0007669"/>
    <property type="project" value="TreeGrafter"/>
</dbReference>
<evidence type="ECO:0000313" key="4">
    <source>
        <dbReference type="Proteomes" id="UP000000270"/>
    </source>
</evidence>
<accession>A8IJL4</accession>
<dbReference type="Pfam" id="PF13660">
    <property type="entry name" value="DUF4147"/>
    <property type="match status" value="1"/>
</dbReference>
<dbReference type="Gene3D" id="3.40.1480.10">
    <property type="entry name" value="MOFRL domain"/>
    <property type="match status" value="1"/>
</dbReference>
<keyword evidence="3" id="KW-0670">Pyruvate</keyword>
<dbReference type="InterPro" id="IPR038614">
    <property type="entry name" value="GK_N_sf"/>
</dbReference>
<name>A8IJL4_AZOC5</name>
<dbReference type="FunFam" id="3.40.1480.10:FF:000002">
    <property type="entry name" value="Glycerate kinase"/>
    <property type="match status" value="1"/>
</dbReference>
<reference evidence="3 4" key="3">
    <citation type="journal article" date="2008" name="BMC Genomics">
        <title>The genome of the versatile nitrogen fixer Azorhizobium caulinodans ORS571.</title>
        <authorList>
            <person name="Lee KB."/>
            <person name="Backer P.D."/>
            <person name="Aono T."/>
            <person name="Liu CT."/>
            <person name="Suzuki S."/>
            <person name="Suzuki T."/>
            <person name="Kaneko T."/>
            <person name="Yamada M."/>
            <person name="Tabata S."/>
            <person name="Kupfer D.M."/>
            <person name="Najar F.Z."/>
            <person name="Wiley G.B."/>
            <person name="Roe B."/>
            <person name="Binnewies T.T."/>
            <person name="Ussery D.W."/>
            <person name="D'Haeze W."/>
            <person name="Herder J.D."/>
            <person name="Gevers D."/>
            <person name="Vereecke D."/>
            <person name="Holsters M."/>
            <person name="Oyaizu H."/>
        </authorList>
    </citation>
    <scope>NUCLEOTIDE SEQUENCE [LARGE SCALE GENOMIC DNA]</scope>
    <source>
        <strain evidence="4">ATCC 43989 / DSM 5975 / JCM 20966 / LMG 6465 / NBRC 14845 / NCIMB 13405 / ORS 571</strain>
    </source>
</reference>
<feature type="domain" description="MOFRL-associated" evidence="2">
    <location>
        <begin position="64"/>
        <end position="281"/>
    </location>
</feature>
<protein>
    <submittedName>
        <fullName evidence="3">Hydroxypyruvate reductase</fullName>
    </submittedName>
</protein>
<dbReference type="Gene3D" id="3.40.50.10180">
    <property type="entry name" value="Glycerate kinase, MOFRL-like N-terminal domain"/>
    <property type="match status" value="1"/>
</dbReference>
<dbReference type="PANTHER" id="PTHR12227:SF0">
    <property type="entry name" value="GLYCERATE KINASE"/>
    <property type="match status" value="1"/>
</dbReference>
<dbReference type="KEGG" id="azc:AZC_0324"/>
<dbReference type="InterPro" id="IPR037035">
    <property type="entry name" value="GK-like_C_sf"/>
</dbReference>
<dbReference type="HOGENOM" id="CLU_032279_1_1_5"/>
<dbReference type="GO" id="GO:0008887">
    <property type="term" value="F:glycerate kinase activity"/>
    <property type="evidence" value="ECO:0007669"/>
    <property type="project" value="InterPro"/>
</dbReference>
<sequence>MFCFGSEAIASPAKGQRLLRAFDEFPMVSAGGAAAALPSACARARTIGIKYTKGNAMPSDRDILLALFDAALNAAVPEGKFEGRLPEPPKGRTIVIGAGKASARMARAFEAAWGRPCEGLIVTRYGHGCETQHIEIVEAAHPVPDQAGLDAARRILELARSAGPDDLVVCLMSGGASALLTLPAEGLTLADKQALNKQLLKSGAPIGIMNRVRKSVSAIKGGRLAAAIAPARAVTYLISDVPGDDPAAIGSGPTIPEASDPEEVLRLMRAWGIEASPELEAVIRANVVSGEALPGQEVHMIATPLMALQAAEAKARDFGLTPLILGDAIEGEAREAANVFAGISRSAATHGLPVKAPCVLLSGGETTVTVRGKGRGGRNVEFLLALALALKGEAGLSAIACDTDGVDGTEDNAGAWFDAAILEEARAKGLSADAFLANNDGYSFFAALDRLVVTGPTLTNVNDFRAILIR</sequence>
<reference evidence="4" key="2">
    <citation type="submission" date="2007-04" db="EMBL/GenBank/DDBJ databases">
        <title>Complete genome sequence of the nitrogen-fixing bacterium Azorhizobium caulinodans ORS571.</title>
        <authorList>
            <person name="Lee K.B."/>
            <person name="Backer P.D."/>
            <person name="Aono T."/>
            <person name="Liu C.T."/>
            <person name="Suzuki S."/>
            <person name="Suzuki T."/>
            <person name="Kaneko T."/>
            <person name="Yamada M."/>
            <person name="Tabata S."/>
            <person name="Kupfer D.M."/>
            <person name="Najar F.Z."/>
            <person name="Wiley G.B."/>
            <person name="Roe B."/>
            <person name="Binnewies T."/>
            <person name="Ussery D."/>
            <person name="Vereecke D."/>
            <person name="Gevers D."/>
            <person name="Holsters M."/>
            <person name="Oyaizu H."/>
        </authorList>
    </citation>
    <scope>NUCLEOTIDE SEQUENCE [LARGE SCALE GENOMIC DNA]</scope>
    <source>
        <strain evidence="4">ATCC 43989 / DSM 5975 / JCM 20966 / LMG 6465 / NBRC 14845 / NCIMB 13405 / ORS 571</strain>
    </source>
</reference>
<evidence type="ECO:0000313" key="3">
    <source>
        <dbReference type="EMBL" id="BAF86322.1"/>
    </source>
</evidence>
<reference evidence="3 4" key="6">
    <citation type="journal article" date="2011" name="Appl. Environ. Microbiol.">
        <title>Involvement of the azorhizobial chromosome partition gene (parA) in the onset of bacteroid differentiation during Sesbania rostrata stem nodule development.</title>
        <authorList>
            <person name="Liu CT."/>
            <person name="Lee KB."/>
            <person name="Wang YS."/>
            <person name="Peng MH."/>
            <person name="Lee KT."/>
            <person name="Suzuki S."/>
            <person name="Suzuki T."/>
            <person name="Oyaizu H."/>
        </authorList>
    </citation>
    <scope>NUCLEOTIDE SEQUENCE [LARGE SCALE GENOMIC DNA]</scope>
    <source>
        <strain evidence="4">ATCC 43989 / DSM 5975 / JCM 20966 / LMG 6465 / NBRC 14845 / NCIMB 13405 / ORS 571</strain>
    </source>
</reference>
<dbReference type="EMBL" id="AP009384">
    <property type="protein sequence ID" value="BAF86322.1"/>
    <property type="molecule type" value="Genomic_DNA"/>
</dbReference>
<evidence type="ECO:0000259" key="1">
    <source>
        <dbReference type="Pfam" id="PF05161"/>
    </source>
</evidence>
<dbReference type="STRING" id="438753.AZC_0324"/>
<feature type="domain" description="MOFRL" evidence="1">
    <location>
        <begin position="358"/>
        <end position="463"/>
    </location>
</feature>
<dbReference type="InterPro" id="IPR007835">
    <property type="entry name" value="MOFRL"/>
</dbReference>
<dbReference type="PANTHER" id="PTHR12227">
    <property type="entry name" value="GLYCERATE KINASE"/>
    <property type="match status" value="1"/>
</dbReference>
<dbReference type="InterPro" id="IPR025286">
    <property type="entry name" value="MOFRL_assoc_dom"/>
</dbReference>
<keyword evidence="4" id="KW-1185">Reference proteome</keyword>
<dbReference type="AlphaFoldDB" id="A8IJL4"/>
<dbReference type="eggNOG" id="COG2379">
    <property type="taxonomic scope" value="Bacteria"/>
</dbReference>